<evidence type="ECO:0000256" key="4">
    <source>
        <dbReference type="ARBA" id="ARBA00022692"/>
    </source>
</evidence>
<accession>I0I033</accession>
<dbReference type="EMBL" id="AP012337">
    <property type="protein sequence ID" value="BAL98620.1"/>
    <property type="molecule type" value="Genomic_DNA"/>
</dbReference>
<organism evidence="9 10">
    <name type="scientific">Caldilinea aerophila (strain DSM 14535 / JCM 11387 / NBRC 104270 / STL-6-O1)</name>
    <dbReference type="NCBI Taxonomy" id="926550"/>
    <lineage>
        <taxon>Bacteria</taxon>
        <taxon>Bacillati</taxon>
        <taxon>Chloroflexota</taxon>
        <taxon>Caldilineae</taxon>
        <taxon>Caldilineales</taxon>
        <taxon>Caldilineaceae</taxon>
        <taxon>Caldilinea</taxon>
    </lineage>
</organism>
<dbReference type="eggNOG" id="COG0395">
    <property type="taxonomic scope" value="Bacteria"/>
</dbReference>
<dbReference type="GO" id="GO:0055085">
    <property type="term" value="P:transmembrane transport"/>
    <property type="evidence" value="ECO:0007669"/>
    <property type="project" value="InterPro"/>
</dbReference>
<keyword evidence="4 7" id="KW-0812">Transmembrane</keyword>
<protein>
    <submittedName>
        <fullName evidence="9">Putative ABC transporter permease protein</fullName>
    </submittedName>
</protein>
<dbReference type="PANTHER" id="PTHR43744">
    <property type="entry name" value="ABC TRANSPORTER PERMEASE PROTEIN MG189-RELATED-RELATED"/>
    <property type="match status" value="1"/>
</dbReference>
<dbReference type="HOGENOM" id="CLU_016047_1_2_0"/>
<sequence>MFRKQRTASLIPNYVILTALALFSVLPIVLLILNSLKYTNEIQQNPFGWPETPRFGNYIDAWIKGGFTTTMVNTIILTGGTIGLVMVVGGLAAFALARFRFTGANALSFYLLVGTSMPALLFMVPLYFMWARLGLVNNLLGLVIIYAALFSPFATYLLRSFLISIPMDFEEAARIDGANDLQVFLRVILPLAWPGFLTVVLVVGLAVWNEFLFAVTFLQRPELKPISTSLLAFQTRFQRDWGLTSAASVIMIIPIIILFLSLQRQFIEGLTRGGLKG</sequence>
<feature type="transmembrane region" description="Helical" evidence="7">
    <location>
        <begin position="241"/>
        <end position="262"/>
    </location>
</feature>
<evidence type="ECO:0000313" key="10">
    <source>
        <dbReference type="Proteomes" id="UP000007880"/>
    </source>
</evidence>
<dbReference type="KEGG" id="cap:CLDAP_05810"/>
<dbReference type="STRING" id="926550.CLDAP_05810"/>
<proteinExistence type="inferred from homology"/>
<name>I0I033_CALAS</name>
<feature type="transmembrane region" description="Helical" evidence="7">
    <location>
        <begin position="183"/>
        <end position="208"/>
    </location>
</feature>
<dbReference type="CDD" id="cd06261">
    <property type="entry name" value="TM_PBP2"/>
    <property type="match status" value="1"/>
</dbReference>
<keyword evidence="5 7" id="KW-1133">Transmembrane helix</keyword>
<feature type="domain" description="ABC transmembrane type-1" evidence="8">
    <location>
        <begin position="71"/>
        <end position="262"/>
    </location>
</feature>
<feature type="transmembrane region" description="Helical" evidence="7">
    <location>
        <begin position="75"/>
        <end position="97"/>
    </location>
</feature>
<dbReference type="Proteomes" id="UP000007880">
    <property type="component" value="Chromosome"/>
</dbReference>
<reference evidence="9 10" key="1">
    <citation type="submission" date="2012-02" db="EMBL/GenBank/DDBJ databases">
        <title>Complete genome sequence of Caldilinea aerophila DSM 14535 (= NBRC 102666).</title>
        <authorList>
            <person name="Oguchi A."/>
            <person name="Hosoyama A."/>
            <person name="Sekine M."/>
            <person name="Fukai R."/>
            <person name="Kato Y."/>
            <person name="Nakamura S."/>
            <person name="Hanada S."/>
            <person name="Yamazaki S."/>
            <person name="Fujita N."/>
        </authorList>
    </citation>
    <scope>NUCLEOTIDE SEQUENCE [LARGE SCALE GENOMIC DNA]</scope>
    <source>
        <strain evidence="10">DSM 14535 / JCM 11387 / NBRC 104270 / STL-6-O1</strain>
    </source>
</reference>
<comment type="similarity">
    <text evidence="7">Belongs to the binding-protein-dependent transport system permease family.</text>
</comment>
<dbReference type="RefSeq" id="WP_014431861.1">
    <property type="nucleotide sequence ID" value="NC_017079.1"/>
</dbReference>
<gene>
    <name evidence="9" type="ordered locus">CLDAP_05810</name>
</gene>
<dbReference type="SUPFAM" id="SSF161098">
    <property type="entry name" value="MetI-like"/>
    <property type="match status" value="1"/>
</dbReference>
<dbReference type="InterPro" id="IPR035906">
    <property type="entry name" value="MetI-like_sf"/>
</dbReference>
<evidence type="ECO:0000256" key="6">
    <source>
        <dbReference type="ARBA" id="ARBA00023136"/>
    </source>
</evidence>
<keyword evidence="6 7" id="KW-0472">Membrane</keyword>
<dbReference type="PANTHER" id="PTHR43744:SF12">
    <property type="entry name" value="ABC TRANSPORTER PERMEASE PROTEIN MG189-RELATED"/>
    <property type="match status" value="1"/>
</dbReference>
<evidence type="ECO:0000259" key="8">
    <source>
        <dbReference type="PROSITE" id="PS50928"/>
    </source>
</evidence>
<evidence type="ECO:0000256" key="7">
    <source>
        <dbReference type="RuleBase" id="RU363032"/>
    </source>
</evidence>
<dbReference type="InterPro" id="IPR000515">
    <property type="entry name" value="MetI-like"/>
</dbReference>
<keyword evidence="10" id="KW-1185">Reference proteome</keyword>
<dbReference type="OrthoDB" id="187395at2"/>
<feature type="transmembrane region" description="Helical" evidence="7">
    <location>
        <begin position="12"/>
        <end position="33"/>
    </location>
</feature>
<feature type="transmembrane region" description="Helical" evidence="7">
    <location>
        <begin position="109"/>
        <end position="128"/>
    </location>
</feature>
<keyword evidence="3" id="KW-1003">Cell membrane</keyword>
<evidence type="ECO:0000256" key="1">
    <source>
        <dbReference type="ARBA" id="ARBA00004651"/>
    </source>
</evidence>
<keyword evidence="2 7" id="KW-0813">Transport</keyword>
<dbReference type="Gene3D" id="1.10.3720.10">
    <property type="entry name" value="MetI-like"/>
    <property type="match status" value="1"/>
</dbReference>
<feature type="transmembrane region" description="Helical" evidence="7">
    <location>
        <begin position="140"/>
        <end position="162"/>
    </location>
</feature>
<evidence type="ECO:0000256" key="2">
    <source>
        <dbReference type="ARBA" id="ARBA00022448"/>
    </source>
</evidence>
<dbReference type="GO" id="GO:0005886">
    <property type="term" value="C:plasma membrane"/>
    <property type="evidence" value="ECO:0007669"/>
    <property type="project" value="UniProtKB-SubCell"/>
</dbReference>
<dbReference type="AlphaFoldDB" id="I0I033"/>
<evidence type="ECO:0000313" key="9">
    <source>
        <dbReference type="EMBL" id="BAL98620.1"/>
    </source>
</evidence>
<dbReference type="Pfam" id="PF00528">
    <property type="entry name" value="BPD_transp_1"/>
    <property type="match status" value="1"/>
</dbReference>
<comment type="subcellular location">
    <subcellularLocation>
        <location evidence="1 7">Cell membrane</location>
        <topology evidence="1 7">Multi-pass membrane protein</topology>
    </subcellularLocation>
</comment>
<evidence type="ECO:0000256" key="5">
    <source>
        <dbReference type="ARBA" id="ARBA00022989"/>
    </source>
</evidence>
<evidence type="ECO:0000256" key="3">
    <source>
        <dbReference type="ARBA" id="ARBA00022475"/>
    </source>
</evidence>
<dbReference type="PROSITE" id="PS50928">
    <property type="entry name" value="ABC_TM1"/>
    <property type="match status" value="1"/>
</dbReference>